<name>A0A4Y7ISD3_PAPSO</name>
<organism evidence="2 3">
    <name type="scientific">Papaver somniferum</name>
    <name type="common">Opium poppy</name>
    <dbReference type="NCBI Taxonomy" id="3469"/>
    <lineage>
        <taxon>Eukaryota</taxon>
        <taxon>Viridiplantae</taxon>
        <taxon>Streptophyta</taxon>
        <taxon>Embryophyta</taxon>
        <taxon>Tracheophyta</taxon>
        <taxon>Spermatophyta</taxon>
        <taxon>Magnoliopsida</taxon>
        <taxon>Ranunculales</taxon>
        <taxon>Papaveraceae</taxon>
        <taxon>Papaveroideae</taxon>
        <taxon>Papaver</taxon>
    </lineage>
</organism>
<evidence type="ECO:0000313" key="2">
    <source>
        <dbReference type="EMBL" id="RZC51046.1"/>
    </source>
</evidence>
<evidence type="ECO:0000256" key="1">
    <source>
        <dbReference type="SAM" id="MobiDB-lite"/>
    </source>
</evidence>
<accession>A0A4Y7ISD3</accession>
<sequence>MDVQKHYRTGSSGKAVNKLSIELKDLIKNRASSKSELRSLRISKDFIERNQLLEEKDYFRTQKSKDLSILNHRIDTIEASLSRAQRRNEDSSMDEILEKIKRSKGSEASKEVQNDDSSK</sequence>
<dbReference type="Proteomes" id="UP000316621">
    <property type="component" value="Chromosome 2"/>
</dbReference>
<protein>
    <recommendedName>
        <fullName evidence="4">K-box domain-containing protein</fullName>
    </recommendedName>
</protein>
<feature type="region of interest" description="Disordered" evidence="1">
    <location>
        <begin position="83"/>
        <end position="119"/>
    </location>
</feature>
<dbReference type="EMBL" id="CM010716">
    <property type="protein sequence ID" value="RZC51046.1"/>
    <property type="molecule type" value="Genomic_DNA"/>
</dbReference>
<evidence type="ECO:0000313" key="3">
    <source>
        <dbReference type="Proteomes" id="UP000316621"/>
    </source>
</evidence>
<feature type="compositionally biased region" description="Basic and acidic residues" evidence="1">
    <location>
        <begin position="86"/>
        <end position="119"/>
    </location>
</feature>
<dbReference type="AlphaFoldDB" id="A0A4Y7ISD3"/>
<gene>
    <name evidence="2" type="ORF">C5167_019469</name>
</gene>
<keyword evidence="3" id="KW-1185">Reference proteome</keyword>
<proteinExistence type="predicted"/>
<reference evidence="2 3" key="1">
    <citation type="journal article" date="2018" name="Science">
        <title>The opium poppy genome and morphinan production.</title>
        <authorList>
            <person name="Guo L."/>
            <person name="Winzer T."/>
            <person name="Yang X."/>
            <person name="Li Y."/>
            <person name="Ning Z."/>
            <person name="He Z."/>
            <person name="Teodor R."/>
            <person name="Lu Y."/>
            <person name="Bowser T.A."/>
            <person name="Graham I.A."/>
            <person name="Ye K."/>
        </authorList>
    </citation>
    <scope>NUCLEOTIDE SEQUENCE [LARGE SCALE GENOMIC DNA]</scope>
    <source>
        <strain evidence="3">cv. HN1</strain>
        <tissue evidence="2">Leaves</tissue>
    </source>
</reference>
<evidence type="ECO:0008006" key="4">
    <source>
        <dbReference type="Google" id="ProtNLM"/>
    </source>
</evidence>
<dbReference type="Gramene" id="RZC51046">
    <property type="protein sequence ID" value="RZC51046"/>
    <property type="gene ID" value="C5167_019469"/>
</dbReference>